<dbReference type="RefSeq" id="WP_307339535.1">
    <property type="nucleotide sequence ID" value="NZ_JAUSUQ010000008.1"/>
</dbReference>
<evidence type="ECO:0000313" key="14">
    <source>
        <dbReference type="Proteomes" id="UP001232445"/>
    </source>
</evidence>
<evidence type="ECO:0000256" key="9">
    <source>
        <dbReference type="ARBA" id="ARBA00047493"/>
    </source>
</evidence>
<evidence type="ECO:0000256" key="3">
    <source>
        <dbReference type="ARBA" id="ARBA00022598"/>
    </source>
</evidence>
<keyword evidence="3 10" id="KW-0436">Ligase</keyword>
<evidence type="ECO:0000259" key="12">
    <source>
        <dbReference type="Pfam" id="PF08245"/>
    </source>
</evidence>
<evidence type="ECO:0000313" key="13">
    <source>
        <dbReference type="EMBL" id="MDQ0339486.1"/>
    </source>
</evidence>
<dbReference type="Pfam" id="PF08245">
    <property type="entry name" value="Mur_ligase_M"/>
    <property type="match status" value="1"/>
</dbReference>
<organism evidence="13 14">
    <name type="scientific">Caldalkalibacillus uzonensis</name>
    <dbReference type="NCBI Taxonomy" id="353224"/>
    <lineage>
        <taxon>Bacteria</taxon>
        <taxon>Bacillati</taxon>
        <taxon>Bacillota</taxon>
        <taxon>Bacilli</taxon>
        <taxon>Bacillales</taxon>
        <taxon>Bacillaceae</taxon>
        <taxon>Caldalkalibacillus</taxon>
    </lineage>
</organism>
<dbReference type="InterPro" id="IPR036565">
    <property type="entry name" value="Mur-like_cat_sf"/>
</dbReference>
<dbReference type="SUPFAM" id="SSF53244">
    <property type="entry name" value="MurD-like peptide ligases, peptide-binding domain"/>
    <property type="match status" value="1"/>
</dbReference>
<proteinExistence type="inferred from homology"/>
<name>A0ABU0CSU6_9BACI</name>
<dbReference type="EMBL" id="JAUSUQ010000008">
    <property type="protein sequence ID" value="MDQ0339486.1"/>
    <property type="molecule type" value="Genomic_DNA"/>
</dbReference>
<dbReference type="InterPro" id="IPR004101">
    <property type="entry name" value="Mur_ligase_C"/>
</dbReference>
<evidence type="ECO:0000256" key="8">
    <source>
        <dbReference type="ARBA" id="ARBA00030592"/>
    </source>
</evidence>
<comment type="caution">
    <text evidence="13">The sequence shown here is derived from an EMBL/GenBank/DDBJ whole genome shotgun (WGS) entry which is preliminary data.</text>
</comment>
<sequence>MSFQTAQEAIEWMHSLEHLGIKPGLKRMEWLMERLGHPERLLKFVHIGGTNGKGSTLAFLSHVLQEAGYQVAAFTSPYLIRFQNRIQNNGEDIADEHLVQVANKIKPLVEELARTELGSPTEFEVVTTLAIEYFARIAYPDVVLWEVGLGGRLDSTNIVTPIASVITNVGYDHMHILGDTLKEIAAEKAGIIKPGVPLITGVQDEGPLQVIEGIAKEKKASVYRLGQAFFIEDESCDEHGQSFSYRSMFTRLQDVRIGLKGSHQLQNAAVAMMTLEVLKQFYALIWEEEELRRGLEQTSWPGRLEVIQREPLVLIDGAHNPQGMEALAQSLVRHYPHHHWTVIFSAMQDKPVAEMIKPLTGVAKRVVLTQFEGGPRTASARDLYQAVQQEGISSELEMSVEPDWEKAFREALASSGKQQAICFAGSLYFIAHIRQTISQNDQRYH</sequence>
<protein>
    <recommendedName>
        <fullName evidence="2">tetrahydrofolate synthase</fullName>
        <ecNumber evidence="2">6.3.2.17</ecNumber>
    </recommendedName>
    <alternativeName>
        <fullName evidence="8">Tetrahydrofolylpolyglutamate synthase</fullName>
    </alternativeName>
</protein>
<dbReference type="Pfam" id="PF02875">
    <property type="entry name" value="Mur_ligase_C"/>
    <property type="match status" value="1"/>
</dbReference>
<keyword evidence="4" id="KW-0479">Metal-binding</keyword>
<dbReference type="PROSITE" id="PS01011">
    <property type="entry name" value="FOLYLPOLYGLU_SYNT_1"/>
    <property type="match status" value="1"/>
</dbReference>
<evidence type="ECO:0000256" key="7">
    <source>
        <dbReference type="ARBA" id="ARBA00022842"/>
    </source>
</evidence>
<evidence type="ECO:0000256" key="4">
    <source>
        <dbReference type="ARBA" id="ARBA00022723"/>
    </source>
</evidence>
<dbReference type="NCBIfam" id="TIGR01499">
    <property type="entry name" value="folC"/>
    <property type="match status" value="1"/>
</dbReference>
<evidence type="ECO:0000256" key="2">
    <source>
        <dbReference type="ARBA" id="ARBA00013025"/>
    </source>
</evidence>
<dbReference type="PANTHER" id="PTHR11136:SF0">
    <property type="entry name" value="DIHYDROFOLATE SYNTHETASE-RELATED"/>
    <property type="match status" value="1"/>
</dbReference>
<keyword evidence="14" id="KW-1185">Reference proteome</keyword>
<accession>A0ABU0CSU6</accession>
<evidence type="ECO:0000256" key="1">
    <source>
        <dbReference type="ARBA" id="ARBA00008276"/>
    </source>
</evidence>
<dbReference type="Gene3D" id="3.40.1190.10">
    <property type="entry name" value="Mur-like, catalytic domain"/>
    <property type="match status" value="1"/>
</dbReference>
<dbReference type="InterPro" id="IPR036615">
    <property type="entry name" value="Mur_ligase_C_dom_sf"/>
</dbReference>
<dbReference type="Gene3D" id="3.90.190.20">
    <property type="entry name" value="Mur ligase, C-terminal domain"/>
    <property type="match status" value="1"/>
</dbReference>
<comment type="similarity">
    <text evidence="1 10">Belongs to the folylpolyglutamate synthase family.</text>
</comment>
<keyword evidence="7" id="KW-0460">Magnesium</keyword>
<dbReference type="Proteomes" id="UP001232445">
    <property type="component" value="Unassembled WGS sequence"/>
</dbReference>
<evidence type="ECO:0000256" key="5">
    <source>
        <dbReference type="ARBA" id="ARBA00022741"/>
    </source>
</evidence>
<reference evidence="13 14" key="1">
    <citation type="submission" date="2023-07" db="EMBL/GenBank/DDBJ databases">
        <title>Genomic Encyclopedia of Type Strains, Phase IV (KMG-IV): sequencing the most valuable type-strain genomes for metagenomic binning, comparative biology and taxonomic classification.</title>
        <authorList>
            <person name="Goeker M."/>
        </authorList>
    </citation>
    <scope>NUCLEOTIDE SEQUENCE [LARGE SCALE GENOMIC DNA]</scope>
    <source>
        <strain evidence="13 14">DSM 17740</strain>
    </source>
</reference>
<feature type="domain" description="Mur ligase central" evidence="12">
    <location>
        <begin position="47"/>
        <end position="274"/>
    </location>
</feature>
<dbReference type="EC" id="6.3.2.17" evidence="2"/>
<dbReference type="GO" id="GO:0004326">
    <property type="term" value="F:tetrahydrofolylpolyglutamate synthase activity"/>
    <property type="evidence" value="ECO:0007669"/>
    <property type="project" value="UniProtKB-EC"/>
</dbReference>
<evidence type="ECO:0000256" key="6">
    <source>
        <dbReference type="ARBA" id="ARBA00022840"/>
    </source>
</evidence>
<evidence type="ECO:0000256" key="10">
    <source>
        <dbReference type="PIRNR" id="PIRNR001563"/>
    </source>
</evidence>
<dbReference type="InterPro" id="IPR001645">
    <property type="entry name" value="Folylpolyglutamate_synth"/>
</dbReference>
<keyword evidence="5 10" id="KW-0547">Nucleotide-binding</keyword>
<comment type="catalytic activity">
    <reaction evidence="9">
        <text>(6S)-5,6,7,8-tetrahydrofolyl-(gamma-L-Glu)(n) + L-glutamate + ATP = (6S)-5,6,7,8-tetrahydrofolyl-(gamma-L-Glu)(n+1) + ADP + phosphate + H(+)</text>
        <dbReference type="Rhea" id="RHEA:10580"/>
        <dbReference type="Rhea" id="RHEA-COMP:14738"/>
        <dbReference type="Rhea" id="RHEA-COMP:14740"/>
        <dbReference type="ChEBI" id="CHEBI:15378"/>
        <dbReference type="ChEBI" id="CHEBI:29985"/>
        <dbReference type="ChEBI" id="CHEBI:30616"/>
        <dbReference type="ChEBI" id="CHEBI:43474"/>
        <dbReference type="ChEBI" id="CHEBI:141005"/>
        <dbReference type="ChEBI" id="CHEBI:456216"/>
        <dbReference type="EC" id="6.3.2.17"/>
    </reaction>
</comment>
<dbReference type="InterPro" id="IPR018109">
    <property type="entry name" value="Folylpolyglutamate_synth_CS"/>
</dbReference>
<dbReference type="SUPFAM" id="SSF53623">
    <property type="entry name" value="MurD-like peptide ligases, catalytic domain"/>
    <property type="match status" value="1"/>
</dbReference>
<keyword evidence="6 10" id="KW-0067">ATP-binding</keyword>
<dbReference type="GO" id="GO:0008841">
    <property type="term" value="F:dihydrofolate synthase activity"/>
    <property type="evidence" value="ECO:0007669"/>
    <property type="project" value="UniProtKB-EC"/>
</dbReference>
<feature type="domain" description="Mur ligase C-terminal" evidence="11">
    <location>
        <begin position="302"/>
        <end position="426"/>
    </location>
</feature>
<dbReference type="PIRSF" id="PIRSF001563">
    <property type="entry name" value="Folylpolyglu_synth"/>
    <property type="match status" value="1"/>
</dbReference>
<gene>
    <name evidence="13" type="ORF">J2S00_002274</name>
</gene>
<dbReference type="InterPro" id="IPR013221">
    <property type="entry name" value="Mur_ligase_cen"/>
</dbReference>
<dbReference type="PANTHER" id="PTHR11136">
    <property type="entry name" value="FOLYLPOLYGLUTAMATE SYNTHASE-RELATED"/>
    <property type="match status" value="1"/>
</dbReference>
<evidence type="ECO:0000259" key="11">
    <source>
        <dbReference type="Pfam" id="PF02875"/>
    </source>
</evidence>